<protein>
    <submittedName>
        <fullName evidence="1">Uncharacterized protein</fullName>
    </submittedName>
</protein>
<evidence type="ECO:0000313" key="1">
    <source>
        <dbReference type="EMBL" id="API58500.1"/>
    </source>
</evidence>
<accession>A0A1L3ZSB3</accession>
<keyword evidence="2" id="KW-1185">Reference proteome</keyword>
<dbReference type="Proteomes" id="UP000182063">
    <property type="component" value="Chromosome"/>
</dbReference>
<evidence type="ECO:0000313" key="2">
    <source>
        <dbReference type="Proteomes" id="UP000182063"/>
    </source>
</evidence>
<dbReference type="KEGG" id="sphj:BSL82_03590"/>
<gene>
    <name evidence="1" type="ORF">BSL82_03590</name>
</gene>
<dbReference type="RefSeq" id="WP_072596067.1">
    <property type="nucleotide sequence ID" value="NZ_CP018221.1"/>
</dbReference>
<dbReference type="AlphaFoldDB" id="A0A1L3ZSB3"/>
<organism evidence="1 2">
    <name type="scientific">Tardibacter chloracetimidivorans</name>
    <dbReference type="NCBI Taxonomy" id="1921510"/>
    <lineage>
        <taxon>Bacteria</taxon>
        <taxon>Pseudomonadati</taxon>
        <taxon>Pseudomonadota</taxon>
        <taxon>Alphaproteobacteria</taxon>
        <taxon>Sphingomonadales</taxon>
        <taxon>Sphingomonadaceae</taxon>
        <taxon>Tardibacter</taxon>
    </lineage>
</organism>
<name>A0A1L3ZSB3_9SPHN</name>
<proteinExistence type="predicted"/>
<sequence>MDDKDIRSGINFRSTVSYEGEDMAGYPKAPEMGDVHFQFEHCGYIIKVGLPRGSLVMAAMPKFDCPICGDRLMTSEAQARKEGLIE</sequence>
<reference evidence="2" key="1">
    <citation type="submission" date="2016-11" db="EMBL/GenBank/DDBJ databases">
        <title>Complete Genome Sequence of alachlor-degrading Sphingomonas sp. strain JJ-A5.</title>
        <authorList>
            <person name="Lee H."/>
            <person name="Ka J.-O."/>
        </authorList>
    </citation>
    <scope>NUCLEOTIDE SEQUENCE [LARGE SCALE GENOMIC DNA]</scope>
    <source>
        <strain evidence="2">JJ-A5</strain>
    </source>
</reference>
<dbReference type="EMBL" id="CP018221">
    <property type="protein sequence ID" value="API58500.1"/>
    <property type="molecule type" value="Genomic_DNA"/>
</dbReference>
<dbReference type="STRING" id="1921510.BSL82_03590"/>